<dbReference type="Proteomes" id="UP000204657">
    <property type="component" value="Segment"/>
</dbReference>
<accession>A0A0B6VKZ5</accession>
<name>A0A0B6VKZ5_9CAUD</name>
<dbReference type="OrthoDB" id="17816at10239"/>
<sequence>MKDQIINLGDGVEDDLEWRLYDYMVALAKEQGIEWAVENAWGENTVVIGGVAFEVQWQFVGLENTDYEPVQNKETGCTEYIPVGDWFWEYDDAPDFEVSSYWREH</sequence>
<reference evidence="1 2" key="1">
    <citation type="submission" date="2015-02" db="EMBL/GenBank/DDBJ databases">
        <title>Complete genome sequences of Edwardsiella bacteriophages, PEi20 and PEi26.</title>
        <authorList>
            <person name="Yasuike M."/>
            <person name="Nishiki I."/>
            <person name="Iwasaki Y."/>
            <person name="Nakamura Y."/>
            <person name="Fujiwara A."/>
            <person name="Hassan E.S."/>
            <person name="Mahmoud M.M."/>
            <person name="Kawato Y."/>
            <person name="Nagai S."/>
            <person name="Kobayashi T."/>
            <person name="Ototake M."/>
            <person name="Nakai T."/>
        </authorList>
    </citation>
    <scope>NUCLEOTIDE SEQUENCE [LARGE SCALE GENOMIC DNA]</scope>
</reference>
<gene>
    <name evidence="1" type="primary">49.3</name>
</gene>
<protein>
    <submittedName>
        <fullName evidence="1">Uncharacterized protein</fullName>
    </submittedName>
</protein>
<dbReference type="RefSeq" id="YP_009190240.1">
    <property type="nucleotide sequence ID" value="NC_028683.1"/>
</dbReference>
<organism evidence="1 2">
    <name type="scientific">Edwardsiella phage PEi20</name>
    <dbReference type="NCBI Taxonomy" id="1608310"/>
    <lineage>
        <taxon>Viruses</taxon>
        <taxon>Duplodnaviria</taxon>
        <taxon>Heunggongvirae</taxon>
        <taxon>Uroviricota</taxon>
        <taxon>Caudoviricetes</taxon>
        <taxon>Pantevenvirales</taxon>
        <taxon>Straboviridae</taxon>
        <taxon>Tevenvirinae</taxon>
        <taxon>Kanagawavirus</taxon>
        <taxon>Kanagawavirus pei20</taxon>
    </lineage>
</organism>
<dbReference type="GeneID" id="26519042"/>
<evidence type="ECO:0000313" key="2">
    <source>
        <dbReference type="Proteomes" id="UP000204657"/>
    </source>
</evidence>
<keyword evidence="2" id="KW-1185">Reference proteome</keyword>
<dbReference type="EMBL" id="AP014714">
    <property type="protein sequence ID" value="BAQ22732.1"/>
    <property type="molecule type" value="Genomic_DNA"/>
</dbReference>
<dbReference type="KEGG" id="vg:26519042"/>
<evidence type="ECO:0000313" key="1">
    <source>
        <dbReference type="EMBL" id="BAQ22732.1"/>
    </source>
</evidence>
<proteinExistence type="predicted"/>